<dbReference type="InterPro" id="IPR007362">
    <property type="entry name" value="DUF429"/>
</dbReference>
<dbReference type="Pfam" id="PF04250">
    <property type="entry name" value="DUF429"/>
    <property type="match status" value="1"/>
</dbReference>
<sequence>MIKSKNYKCVGIDVCKGKWVAVALMEKSFEVNKFNSIEEICDKYENADSIIIDIPIGLPENIDHIRPEVEARKYLKGKASSIFNVPCRQAVYSENYTKAIEENKANFKVSLSPLSYAICKKIREVDEFLNKVPKWKNKLLEGHPEICFSKLNNGQAVLENKTKPEGQQRRLEILKRYYNESDLVIDKYLKDVPTRKKIDDVIDALVLAVSGVIGLENKFETMPKEPMKDRRGIKMQMTYGKIF</sequence>
<evidence type="ECO:0008006" key="3">
    <source>
        <dbReference type="Google" id="ProtNLM"/>
    </source>
</evidence>
<proteinExistence type="predicted"/>
<name>A0A2U8DQ43_9CLOT</name>
<gene>
    <name evidence="1" type="ORF">B9W14_08830</name>
</gene>
<evidence type="ECO:0000313" key="1">
    <source>
        <dbReference type="EMBL" id="AWI04591.1"/>
    </source>
</evidence>
<accession>A0A2U8DQ43</accession>
<dbReference type="RefSeq" id="WP_032078123.1">
    <property type="nucleotide sequence ID" value="NZ_CP020953.1"/>
</dbReference>
<keyword evidence="2" id="KW-1185">Reference proteome</keyword>
<dbReference type="OrthoDB" id="9803333at2"/>
<dbReference type="EMBL" id="CP020953">
    <property type="protein sequence ID" value="AWI04591.1"/>
    <property type="molecule type" value="Genomic_DNA"/>
</dbReference>
<dbReference type="KEGG" id="cdrk:B9W14_08830"/>
<evidence type="ECO:0000313" key="2">
    <source>
        <dbReference type="Proteomes" id="UP000244910"/>
    </source>
</evidence>
<dbReference type="Proteomes" id="UP000244910">
    <property type="component" value="Chromosome"/>
</dbReference>
<organism evidence="1 2">
    <name type="scientific">Clostridium drakei</name>
    <dbReference type="NCBI Taxonomy" id="332101"/>
    <lineage>
        <taxon>Bacteria</taxon>
        <taxon>Bacillati</taxon>
        <taxon>Bacillota</taxon>
        <taxon>Clostridia</taxon>
        <taxon>Eubacteriales</taxon>
        <taxon>Clostridiaceae</taxon>
        <taxon>Clostridium</taxon>
    </lineage>
</organism>
<dbReference type="AlphaFoldDB" id="A0A2U8DQ43"/>
<reference evidence="2" key="1">
    <citation type="submission" date="2017-04" db="EMBL/GenBank/DDBJ databases">
        <authorList>
            <person name="Song Y."/>
            <person name="Cho B.-K."/>
        </authorList>
    </citation>
    <scope>NUCLEOTIDE SEQUENCE [LARGE SCALE GENOMIC DNA]</scope>
    <source>
        <strain evidence="2">SL1</strain>
    </source>
</reference>
<protein>
    <recommendedName>
        <fullName evidence="3">DUF429 domain-containing protein</fullName>
    </recommendedName>
</protein>